<evidence type="ECO:0000256" key="3">
    <source>
        <dbReference type="RuleBase" id="RU000441"/>
    </source>
</evidence>
<dbReference type="SUPFAM" id="SSF48256">
    <property type="entry name" value="Citrate synthase"/>
    <property type="match status" value="1"/>
</dbReference>
<dbReference type="InterPro" id="IPR036969">
    <property type="entry name" value="Citrate_synthase_sf"/>
</dbReference>
<dbReference type="PRINTS" id="PR00143">
    <property type="entry name" value="CITRTSNTHASE"/>
</dbReference>
<dbReference type="InterPro" id="IPR016143">
    <property type="entry name" value="Citrate_synth-like_sm_a-sub"/>
</dbReference>
<dbReference type="PANTHER" id="PTHR11739:SF4">
    <property type="entry name" value="CITRATE SYNTHASE, PEROXISOMAL"/>
    <property type="match status" value="1"/>
</dbReference>
<evidence type="ECO:0000256" key="1">
    <source>
        <dbReference type="ARBA" id="ARBA00010566"/>
    </source>
</evidence>
<sequence>MSHGALHIRDSRTSREYEIPIRRNTVLATDLKQIKASPVGADRADKVGDGLRVFDPGLKNTCVVETNMTYTDGHRGLLLFRGYALEQLWQAEFEDMLHLLVWGKYPTPSQREALRLTLATLMSTTPKHVAEVIETFPPTSPPMPMIVAGLSAYLAHHADSIPACAGGNIYHGNPEQTDRAILRTAAAYAVVMGMAASHRRGIAFTPATTDNTYFENLFIMMGLVEPYTGRPDPVKLSCFRRFAALNSEHGMALSSFAMVVTASSLTDPISGLISSLVAAYGPLHFGAPEAEYKTIQAVGSVDQVPAFLEEVKSGKRRLFGYGHRTYTTIDPRVKPIKDMLFSELDGDSDPLVKVAREIDRLSSTDEYFIKRKLHANADFYGTFFFNRLGFQPEEIPVAMVAQRLVGILAHYRESMLKNKIRLFRPTHVYTGETEPVLEMTAPSAKL</sequence>
<organism evidence="4">
    <name type="scientific">Paecilomyces divaricatus</name>
    <name type="common">Penicillium divaricatum</name>
    <dbReference type="NCBI Taxonomy" id="644132"/>
    <lineage>
        <taxon>Eukaryota</taxon>
        <taxon>Fungi</taxon>
        <taxon>Dikarya</taxon>
        <taxon>Ascomycota</taxon>
        <taxon>Pezizomycotina</taxon>
        <taxon>Eurotiomycetes</taxon>
        <taxon>Eurotiomycetidae</taxon>
        <taxon>Eurotiales</taxon>
        <taxon>Thermoascaceae</taxon>
        <taxon>Paecilomyces</taxon>
    </lineage>
</organism>
<dbReference type="GO" id="GO:0006099">
    <property type="term" value="P:tricarboxylic acid cycle"/>
    <property type="evidence" value="ECO:0007669"/>
    <property type="project" value="TreeGrafter"/>
</dbReference>
<gene>
    <name evidence="4" type="primary">pvL6</name>
</gene>
<dbReference type="InterPro" id="IPR016142">
    <property type="entry name" value="Citrate_synth-like_lrg_a-sub"/>
</dbReference>
<accession>A0A3G1IHJ3</accession>
<keyword evidence="2 3" id="KW-0808">Transferase</keyword>
<protein>
    <recommendedName>
        <fullName evidence="3">Citrate synthase</fullName>
    </recommendedName>
</protein>
<dbReference type="Gene3D" id="1.10.580.10">
    <property type="entry name" value="Citrate Synthase, domain 1"/>
    <property type="match status" value="1"/>
</dbReference>
<dbReference type="InterPro" id="IPR002020">
    <property type="entry name" value="Citrate_synthase"/>
</dbReference>
<dbReference type="EMBL" id="MF197864">
    <property type="protein sequence ID" value="ASK38711.1"/>
    <property type="molecule type" value="Genomic_DNA"/>
</dbReference>
<evidence type="ECO:0000313" key="4">
    <source>
        <dbReference type="EMBL" id="ASK38711.1"/>
    </source>
</evidence>
<evidence type="ECO:0000256" key="2">
    <source>
        <dbReference type="ARBA" id="ARBA00022679"/>
    </source>
</evidence>
<proteinExistence type="inferred from homology"/>
<dbReference type="GO" id="GO:0005759">
    <property type="term" value="C:mitochondrial matrix"/>
    <property type="evidence" value="ECO:0007669"/>
    <property type="project" value="TreeGrafter"/>
</dbReference>
<dbReference type="SMR" id="A0A3G1IHJ3"/>
<reference evidence="4" key="1">
    <citation type="journal article" date="2017" name="Chem. Commun. (Camb.)">
        <title>Genetic and chemical characterisation of the cornexistin pathway provides further insight into maleidride biosynthesis.</title>
        <authorList>
            <person name="Williams K."/>
            <person name="Szwalbe A.J."/>
            <person name="Dickson C."/>
            <person name="Desson T.R."/>
            <person name="Mulholland N.P."/>
            <person name="Vincent J.L."/>
            <person name="Clough J.M."/>
            <person name="Bailey A.M."/>
            <person name="Butts C.P."/>
            <person name="Willis C.L."/>
            <person name="Simpson T.J."/>
            <person name="Cox R.J."/>
        </authorList>
    </citation>
    <scope>NUCLEOTIDE SEQUENCE</scope>
</reference>
<dbReference type="PANTHER" id="PTHR11739">
    <property type="entry name" value="CITRATE SYNTHASE"/>
    <property type="match status" value="1"/>
</dbReference>
<name>A0A3G1IHJ3_PAEDI</name>
<dbReference type="Gene3D" id="1.10.230.10">
    <property type="entry name" value="Cytochrome P450-Terp, domain 2"/>
    <property type="match status" value="1"/>
</dbReference>
<comment type="similarity">
    <text evidence="1 3">Belongs to the citrate synthase family.</text>
</comment>
<dbReference type="GO" id="GO:0005975">
    <property type="term" value="P:carbohydrate metabolic process"/>
    <property type="evidence" value="ECO:0007669"/>
    <property type="project" value="TreeGrafter"/>
</dbReference>
<dbReference type="Pfam" id="PF00285">
    <property type="entry name" value="Citrate_synt"/>
    <property type="match status" value="1"/>
</dbReference>
<dbReference type="GO" id="GO:0046912">
    <property type="term" value="F:acyltransferase activity, acyl groups converted into alkyl on transfer"/>
    <property type="evidence" value="ECO:0007669"/>
    <property type="project" value="InterPro"/>
</dbReference>
<dbReference type="AlphaFoldDB" id="A0A3G1IHJ3"/>